<evidence type="ECO:0000313" key="4">
    <source>
        <dbReference type="EMBL" id="AFM00107.1"/>
    </source>
</evidence>
<reference evidence="5" key="1">
    <citation type="submission" date="2012-06" db="EMBL/GenBank/DDBJ databases">
        <title>Complete sequence of Desulfitobacterium dehalogenans ATCC 51507.</title>
        <authorList>
            <person name="Lucas S."/>
            <person name="Han J."/>
            <person name="Lapidus A."/>
            <person name="Cheng J.-F."/>
            <person name="Goodwin L."/>
            <person name="Pitluck S."/>
            <person name="Peters L."/>
            <person name="Ovchinnikova G."/>
            <person name="Teshima H."/>
            <person name="Detter J.C."/>
            <person name="Han C."/>
            <person name="Tapia R."/>
            <person name="Land M."/>
            <person name="Hauser L."/>
            <person name="Kyrpides N."/>
            <person name="Ivanova N."/>
            <person name="Pagani I."/>
            <person name="Kruse T."/>
            <person name="de Vos W.M."/>
            <person name="Smidt H."/>
            <person name="Woyke T."/>
        </authorList>
    </citation>
    <scope>NUCLEOTIDE SEQUENCE [LARGE SCALE GENOMIC DNA]</scope>
    <source>
        <strain evidence="5">ATCC 51507 / DSM 9161 / JW/IU-DC1</strain>
    </source>
</reference>
<proteinExistence type="predicted"/>
<evidence type="ECO:0000313" key="5">
    <source>
        <dbReference type="Proteomes" id="UP000006053"/>
    </source>
</evidence>
<organism evidence="4 5">
    <name type="scientific">Desulfitobacterium dehalogenans (strain ATCC 51507 / DSM 9161 / JW/IU-DC1)</name>
    <dbReference type="NCBI Taxonomy" id="756499"/>
    <lineage>
        <taxon>Bacteria</taxon>
        <taxon>Bacillati</taxon>
        <taxon>Bacillota</taxon>
        <taxon>Clostridia</taxon>
        <taxon>Eubacteriales</taxon>
        <taxon>Desulfitobacteriaceae</taxon>
        <taxon>Desulfitobacterium</taxon>
    </lineage>
</organism>
<evidence type="ECO:0000256" key="2">
    <source>
        <dbReference type="SAM" id="MobiDB-lite"/>
    </source>
</evidence>
<sequence>MNKIKSKSKKKTKSSMSDSISGSKYYKWRCSLSIKHPTFLIVGDLIFLITLFATMLTIKDSYINWHQRQYESDQAALEYYRIGEKYYSDKNYKDALSNFEKVYDINKSLFDTKYYYTMSMLGVNQSKNSILARKVLYENSEYLNDNEKALYAMLECNQGNYFNSSNILAEIKEPFSLRSDIFNQYIVTSSITNFNLSFKEGQNKVFDNKLLIDRKINSLGLLSDIDIKKFDDVTVNLDIQTLFRDESYKLKESAMEMFIFYLNECMEKEEYGRILPVMEMASSYFEIFSTKENVAKDYLNHFYDYMNMFSGYNQVHLKSIDIITKNVICKLENGNKDIWTNDLIRCKQIYNKIIDDYNTDWTPYN</sequence>
<protein>
    <submittedName>
        <fullName evidence="4">Uncharacterized protein</fullName>
    </submittedName>
</protein>
<evidence type="ECO:0000256" key="1">
    <source>
        <dbReference type="PROSITE-ProRule" id="PRU00339"/>
    </source>
</evidence>
<dbReference type="AlphaFoldDB" id="I4A822"/>
<keyword evidence="5" id="KW-1185">Reference proteome</keyword>
<reference evidence="4 5" key="2">
    <citation type="journal article" date="2015" name="J. Bacteriol.">
        <title>Genomic, proteomic, and biochemical analysis of the organohalide respiratory pathway in Desulfitobacterium dehalogenans.</title>
        <authorList>
            <person name="Kruse T."/>
            <person name="van de Pas B.A."/>
            <person name="Atteia A."/>
            <person name="Krab K."/>
            <person name="Hagen W.R."/>
            <person name="Goodwin L."/>
            <person name="Chain P."/>
            <person name="Boeren S."/>
            <person name="Maphosa F."/>
            <person name="Schraa G."/>
            <person name="de Vos W.M."/>
            <person name="van der Oost J."/>
            <person name="Smidt H."/>
            <person name="Stams A.J."/>
        </authorList>
    </citation>
    <scope>NUCLEOTIDE SEQUENCE [LARGE SCALE GENOMIC DNA]</scope>
    <source>
        <strain evidence="5">ATCC 51507 / DSM 9161 / JW/IU-DC1</strain>
    </source>
</reference>
<gene>
    <name evidence="4" type="ordered locus">Desde_1706</name>
</gene>
<dbReference type="STRING" id="756499.Desde_1706"/>
<dbReference type="InterPro" id="IPR019734">
    <property type="entry name" value="TPR_rpt"/>
</dbReference>
<dbReference type="RefSeq" id="WP_014793595.1">
    <property type="nucleotide sequence ID" value="NC_018017.1"/>
</dbReference>
<feature type="region of interest" description="Disordered" evidence="2">
    <location>
        <begin position="1"/>
        <end position="20"/>
    </location>
</feature>
<keyword evidence="3" id="KW-0472">Membrane</keyword>
<dbReference type="KEGG" id="ddh:Desde_1706"/>
<dbReference type="OrthoDB" id="1907609at2"/>
<dbReference type="EMBL" id="CP003348">
    <property type="protein sequence ID" value="AFM00107.1"/>
    <property type="molecule type" value="Genomic_DNA"/>
</dbReference>
<keyword evidence="3" id="KW-1133">Transmembrane helix</keyword>
<name>I4A822_DESDJ</name>
<dbReference type="Proteomes" id="UP000006053">
    <property type="component" value="Chromosome"/>
</dbReference>
<dbReference type="HOGENOM" id="CLU_758043_0_0_9"/>
<keyword evidence="3" id="KW-0812">Transmembrane</keyword>
<feature type="repeat" description="TPR" evidence="1">
    <location>
        <begin position="76"/>
        <end position="109"/>
    </location>
</feature>
<accession>I4A822</accession>
<feature type="compositionally biased region" description="Basic residues" evidence="2">
    <location>
        <begin position="1"/>
        <end position="13"/>
    </location>
</feature>
<feature type="transmembrane region" description="Helical" evidence="3">
    <location>
        <begin position="39"/>
        <end position="58"/>
    </location>
</feature>
<dbReference type="PROSITE" id="PS50005">
    <property type="entry name" value="TPR"/>
    <property type="match status" value="1"/>
</dbReference>
<evidence type="ECO:0000256" key="3">
    <source>
        <dbReference type="SAM" id="Phobius"/>
    </source>
</evidence>
<keyword evidence="1" id="KW-0802">TPR repeat</keyword>